<keyword evidence="4" id="KW-0010">Activator</keyword>
<reference evidence="10" key="4">
    <citation type="submission" date="2025-09" db="UniProtKB">
        <authorList>
            <consortium name="Ensembl"/>
        </authorList>
    </citation>
    <scope>IDENTIFICATION</scope>
</reference>
<protein>
    <submittedName>
        <fullName evidence="10">Transcription factor protein</fullName>
    </submittedName>
</protein>
<dbReference type="InterPro" id="IPR008917">
    <property type="entry name" value="TF_DNA-bd_sf"/>
</dbReference>
<evidence type="ECO:0000256" key="5">
    <source>
        <dbReference type="ARBA" id="ARBA00023163"/>
    </source>
</evidence>
<feature type="domain" description="BZIP" evidence="9">
    <location>
        <begin position="797"/>
        <end position="860"/>
    </location>
</feature>
<dbReference type="STRING" id="7719.ENSCINP00000024999"/>
<dbReference type="Proteomes" id="UP000008144">
    <property type="component" value="Chromosome 1"/>
</dbReference>
<evidence type="ECO:0000256" key="6">
    <source>
        <dbReference type="ARBA" id="ARBA00023242"/>
    </source>
</evidence>
<evidence type="ECO:0000256" key="7">
    <source>
        <dbReference type="SAM" id="Coils"/>
    </source>
</evidence>
<dbReference type="PANTHER" id="PTHR24411:SF55">
    <property type="entry name" value="SEGMENTATION PROTEIN CAP'N'COLLAR"/>
    <property type="match status" value="1"/>
</dbReference>
<evidence type="ECO:0000256" key="2">
    <source>
        <dbReference type="ARBA" id="ARBA00023015"/>
    </source>
</evidence>
<sequence>MQVIRNIPEKKNLAFGLLDIGICLAILQLTNVNNPSDNESYNEDSFIGGPMVGIIPYQPLQQRLHFQDMKVLDDYEYAMSTYRSIIRDVQTRIPTASVSQQQNINNVTAMMLRVGRTSNAVERNSDTEHRNSNVSSFPVLDENRESSGLNYTVPRFDVFNETQQDEMDTNIVDNDVLTQLSQNLDDVRWRCYINDPSVRECLTLPIMPSSSAPLNCNESAEYYEGVQTHLVLSEEFGSNIGIQESEDSASDFNPSPIVSNQNTVMDTYSKNSLEYEPEATMSFDYNSQIDVTYLEDSDMMQLMYQQDVDLGFRWPSRDPVKNLDEIDEVLNMKKTTDVGEFFVDGETGEQIPISKVQNNSKQQELNDKVETSQAVEPSTEPTSSYFSIDEYLEILNESIDDIQPQVVEQTNLNQISEESIIIEDLTDLLTDNENGSTMEQNNAHLWQDMSAIPQLPGKSSEAEGQLGTVNVINTNVSLTNATVESNQTNENTLHQQGTRNINLGYKPVAFENEQPFATQPYNVYKTPAFNPTVPCKPSFSSPSYNTSLNGEDGIPMDGCLSLPIVTSPQGLLHNQINSYQAPMETGDSPPYDEVSPVLSFHGEPGSMFFDEANVNEMLDDIINMNSMNQVYNNSTESAYLNMNPAVFVPPPLQANPPQISFNDTKSLDGSTSDQLKISETCDSDSGVSMSPHSFYMGHQRMERDSIDNETSLHETSFATNALKVINHNHTYDGTVGKPRIIKKKPDKSASHIRESRDERKARELNIPFTLDEIIMSPVEEYNEMLARTPLTTAQQTLIKDIRRRGKNKVAAQNCRKRKIETITTMEEDVDVLRGRKNDLEMEQDELEARKQNLKSQYNALYQQIFRSLRDESGRPYDPSLYTLEQVEGAVLLVPRNLRNRDHNNSDHEDHVDFTRVKMEKRD</sequence>
<accession>F6TNN0</accession>
<dbReference type="InterPro" id="IPR004826">
    <property type="entry name" value="bZIP_Maf"/>
</dbReference>
<evidence type="ECO:0000313" key="11">
    <source>
        <dbReference type="Proteomes" id="UP000008144"/>
    </source>
</evidence>
<evidence type="ECO:0000256" key="1">
    <source>
        <dbReference type="ARBA" id="ARBA00008157"/>
    </source>
</evidence>
<dbReference type="GO" id="GO:0005634">
    <property type="term" value="C:nucleus"/>
    <property type="evidence" value="ECO:0000318"/>
    <property type="project" value="GO_Central"/>
</dbReference>
<keyword evidence="5" id="KW-0804">Transcription</keyword>
<feature type="region of interest" description="Disordered" evidence="8">
    <location>
        <begin position="897"/>
        <end position="922"/>
    </location>
</feature>
<keyword evidence="3" id="KW-0238">DNA-binding</keyword>
<dbReference type="PROSITE" id="PS00036">
    <property type="entry name" value="BZIP_BASIC"/>
    <property type="match status" value="1"/>
</dbReference>
<keyword evidence="11" id="KW-1185">Reference proteome</keyword>
<dbReference type="InParanoid" id="F6TNN0"/>
<dbReference type="PROSITE" id="PS50217">
    <property type="entry name" value="BZIP"/>
    <property type="match status" value="1"/>
</dbReference>
<dbReference type="GO" id="GO:0000978">
    <property type="term" value="F:RNA polymerase II cis-regulatory region sequence-specific DNA binding"/>
    <property type="evidence" value="ECO:0000318"/>
    <property type="project" value="GO_Central"/>
</dbReference>
<comment type="similarity">
    <text evidence="1">Belongs to the bZIP family. CNC subfamily.</text>
</comment>
<dbReference type="InterPro" id="IPR004827">
    <property type="entry name" value="bZIP"/>
</dbReference>
<dbReference type="InterPro" id="IPR046347">
    <property type="entry name" value="bZIP_sf"/>
</dbReference>
<dbReference type="SMART" id="SM00338">
    <property type="entry name" value="BRLZ"/>
    <property type="match status" value="1"/>
</dbReference>
<feature type="compositionally biased region" description="Basic and acidic residues" evidence="8">
    <location>
        <begin position="898"/>
        <end position="922"/>
    </location>
</feature>
<dbReference type="PANTHER" id="PTHR24411">
    <property type="entry name" value="NUCLEAR FACTOR ERYTHROID 2-RELATED FACTOR"/>
    <property type="match status" value="1"/>
</dbReference>
<keyword evidence="2" id="KW-0805">Transcription regulation</keyword>
<evidence type="ECO:0000256" key="8">
    <source>
        <dbReference type="SAM" id="MobiDB-lite"/>
    </source>
</evidence>
<evidence type="ECO:0000313" key="10">
    <source>
        <dbReference type="Ensembl" id="ENSCINP00000024999.2"/>
    </source>
</evidence>
<evidence type="ECO:0000256" key="3">
    <source>
        <dbReference type="ARBA" id="ARBA00023125"/>
    </source>
</evidence>
<comment type="interaction">
    <interactant intactId="EBI-26593959">
        <id>F6TNN0</id>
    </interactant>
    <interactant intactId="EBI-26593930">
        <id>F6WVZ0</id>
        <label>LOC778757</label>
    </interactant>
    <organismsDiffer>false</organismsDiffer>
    <experiments>2</experiments>
</comment>
<feature type="region of interest" description="Disordered" evidence="8">
    <location>
        <begin position="735"/>
        <end position="758"/>
    </location>
</feature>
<dbReference type="AlphaFoldDB" id="F6TNN0"/>
<dbReference type="GO" id="GO:0006357">
    <property type="term" value="P:regulation of transcription by RNA polymerase II"/>
    <property type="evidence" value="ECO:0000318"/>
    <property type="project" value="GO_Central"/>
</dbReference>
<evidence type="ECO:0000259" key="9">
    <source>
        <dbReference type="PROSITE" id="PS50217"/>
    </source>
</evidence>
<feature type="region of interest" description="Disordered" evidence="8">
    <location>
        <begin position="357"/>
        <end position="382"/>
    </location>
</feature>
<reference evidence="10" key="3">
    <citation type="submission" date="2025-08" db="UniProtKB">
        <authorList>
            <consortium name="Ensembl"/>
        </authorList>
    </citation>
    <scope>IDENTIFICATION</scope>
</reference>
<gene>
    <name evidence="10" type="primary">nf-e2</name>
</gene>
<reference evidence="10" key="2">
    <citation type="journal article" date="2008" name="Genome Biol.">
        <title>Improved genome assembly and evidence-based global gene model set for the chordate Ciona intestinalis: new insight into intron and operon populations.</title>
        <authorList>
            <person name="Satou Y."/>
            <person name="Mineta K."/>
            <person name="Ogasawara M."/>
            <person name="Sasakura Y."/>
            <person name="Shoguchi E."/>
            <person name="Ueno K."/>
            <person name="Yamada L."/>
            <person name="Matsumoto J."/>
            <person name="Wasserscheid J."/>
            <person name="Dewar K."/>
            <person name="Wiley G.B."/>
            <person name="Macmil S.L."/>
            <person name="Roe B.A."/>
            <person name="Zeller R.W."/>
            <person name="Hastings K.E."/>
            <person name="Lemaire P."/>
            <person name="Lindquist E."/>
            <person name="Endo T."/>
            <person name="Hotta K."/>
            <person name="Inaba K."/>
        </authorList>
    </citation>
    <scope>NUCLEOTIDE SEQUENCE [LARGE SCALE GENOMIC DNA]</scope>
    <source>
        <strain evidence="10">wild type</strain>
    </source>
</reference>
<dbReference type="IntAct" id="F6TNN0">
    <property type="interactions" value="1"/>
</dbReference>
<dbReference type="Pfam" id="PF03131">
    <property type="entry name" value="bZIP_Maf"/>
    <property type="match status" value="1"/>
</dbReference>
<dbReference type="SUPFAM" id="SSF57959">
    <property type="entry name" value="Leucine zipper domain"/>
    <property type="match status" value="1"/>
</dbReference>
<name>F6TNN0_CIOIN</name>
<dbReference type="GO" id="GO:0000981">
    <property type="term" value="F:DNA-binding transcription factor activity, RNA polymerase II-specific"/>
    <property type="evidence" value="ECO:0000318"/>
    <property type="project" value="GO_Central"/>
</dbReference>
<organism evidence="10 11">
    <name type="scientific">Ciona intestinalis</name>
    <name type="common">Transparent sea squirt</name>
    <name type="synonym">Ascidia intestinalis</name>
    <dbReference type="NCBI Taxonomy" id="7719"/>
    <lineage>
        <taxon>Eukaryota</taxon>
        <taxon>Metazoa</taxon>
        <taxon>Chordata</taxon>
        <taxon>Tunicata</taxon>
        <taxon>Ascidiacea</taxon>
        <taxon>Phlebobranchia</taxon>
        <taxon>Cionidae</taxon>
        <taxon>Ciona</taxon>
    </lineage>
</organism>
<dbReference type="OMA" id="HNHTYDG"/>
<evidence type="ECO:0000256" key="4">
    <source>
        <dbReference type="ARBA" id="ARBA00023159"/>
    </source>
</evidence>
<dbReference type="InterPro" id="IPR047167">
    <property type="entry name" value="NFE2-like"/>
</dbReference>
<keyword evidence="7" id="KW-0175">Coiled coil</keyword>
<dbReference type="Gene3D" id="1.10.880.10">
    <property type="entry name" value="Transcription factor, Skn-1-like, DNA-binding domain"/>
    <property type="match status" value="1"/>
</dbReference>
<feature type="coiled-coil region" evidence="7">
    <location>
        <begin position="822"/>
        <end position="863"/>
    </location>
</feature>
<dbReference type="Ensembl" id="ENSCINT00000025245.2">
    <property type="protein sequence ID" value="ENSCINP00000024999.2"/>
    <property type="gene ID" value="ENSCING00000003373.3"/>
</dbReference>
<feature type="compositionally biased region" description="Basic and acidic residues" evidence="8">
    <location>
        <begin position="746"/>
        <end position="758"/>
    </location>
</feature>
<dbReference type="GeneTree" id="ENSGT00950000182892"/>
<dbReference type="CDD" id="cd14698">
    <property type="entry name" value="bZIP_CNC"/>
    <property type="match status" value="1"/>
</dbReference>
<dbReference type="EMBL" id="EAAA01000217">
    <property type="status" value="NOT_ANNOTATED_CDS"/>
    <property type="molecule type" value="Genomic_DNA"/>
</dbReference>
<feature type="compositionally biased region" description="Polar residues" evidence="8">
    <location>
        <begin position="371"/>
        <end position="382"/>
    </location>
</feature>
<keyword evidence="6" id="KW-0539">Nucleus</keyword>
<dbReference type="SUPFAM" id="SSF47454">
    <property type="entry name" value="A DNA-binding domain in eukaryotic transcription factors"/>
    <property type="match status" value="1"/>
</dbReference>
<proteinExistence type="evidence at protein level"/>
<reference evidence="11" key="1">
    <citation type="journal article" date="2002" name="Science">
        <title>The draft genome of Ciona intestinalis: insights into chordate and vertebrate origins.</title>
        <authorList>
            <person name="Dehal P."/>
            <person name="Satou Y."/>
            <person name="Campbell R.K."/>
            <person name="Chapman J."/>
            <person name="Degnan B."/>
            <person name="De Tomaso A."/>
            <person name="Davidson B."/>
            <person name="Di Gregorio A."/>
            <person name="Gelpke M."/>
            <person name="Goodstein D.M."/>
            <person name="Harafuji N."/>
            <person name="Hastings K.E."/>
            <person name="Ho I."/>
            <person name="Hotta K."/>
            <person name="Huang W."/>
            <person name="Kawashima T."/>
            <person name="Lemaire P."/>
            <person name="Martinez D."/>
            <person name="Meinertzhagen I.A."/>
            <person name="Necula S."/>
            <person name="Nonaka M."/>
            <person name="Putnam N."/>
            <person name="Rash S."/>
            <person name="Saiga H."/>
            <person name="Satake M."/>
            <person name="Terry A."/>
            <person name="Yamada L."/>
            <person name="Wang H.G."/>
            <person name="Awazu S."/>
            <person name="Azumi K."/>
            <person name="Boore J."/>
            <person name="Branno M."/>
            <person name="Chin-Bow S."/>
            <person name="DeSantis R."/>
            <person name="Doyle S."/>
            <person name="Francino P."/>
            <person name="Keys D.N."/>
            <person name="Haga S."/>
            <person name="Hayashi H."/>
            <person name="Hino K."/>
            <person name="Imai K.S."/>
            <person name="Inaba K."/>
            <person name="Kano S."/>
            <person name="Kobayashi K."/>
            <person name="Kobayashi M."/>
            <person name="Lee B.I."/>
            <person name="Makabe K.W."/>
            <person name="Manohar C."/>
            <person name="Matassi G."/>
            <person name="Medina M."/>
            <person name="Mochizuki Y."/>
            <person name="Mount S."/>
            <person name="Morishita T."/>
            <person name="Miura S."/>
            <person name="Nakayama A."/>
            <person name="Nishizaka S."/>
            <person name="Nomoto H."/>
            <person name="Ohta F."/>
            <person name="Oishi K."/>
            <person name="Rigoutsos I."/>
            <person name="Sano M."/>
            <person name="Sasaki A."/>
            <person name="Sasakura Y."/>
            <person name="Shoguchi E."/>
            <person name="Shin-i T."/>
            <person name="Spagnuolo A."/>
            <person name="Stainier D."/>
            <person name="Suzuki M.M."/>
            <person name="Tassy O."/>
            <person name="Takatori N."/>
            <person name="Tokuoka M."/>
            <person name="Yagi K."/>
            <person name="Yoshizaki F."/>
            <person name="Wada S."/>
            <person name="Zhang C."/>
            <person name="Hyatt P.D."/>
            <person name="Larimer F."/>
            <person name="Detter C."/>
            <person name="Doggett N."/>
            <person name="Glavina T."/>
            <person name="Hawkins T."/>
            <person name="Richardson P."/>
            <person name="Lucas S."/>
            <person name="Kohara Y."/>
            <person name="Levine M."/>
            <person name="Satoh N."/>
            <person name="Rokhsar D.S."/>
        </authorList>
    </citation>
    <scope>NUCLEOTIDE SEQUENCE [LARGE SCALE GENOMIC DNA]</scope>
</reference>